<dbReference type="Pfam" id="PF07681">
    <property type="entry name" value="DoxX"/>
    <property type="match status" value="1"/>
</dbReference>
<feature type="transmembrane region" description="Helical" evidence="5">
    <location>
        <begin position="192"/>
        <end position="212"/>
    </location>
</feature>
<dbReference type="AlphaFoldDB" id="A0A1H7MFT6"/>
<evidence type="ECO:0000256" key="4">
    <source>
        <dbReference type="ARBA" id="ARBA00023136"/>
    </source>
</evidence>
<proteinExistence type="predicted"/>
<feature type="transmembrane region" description="Helical" evidence="5">
    <location>
        <begin position="169"/>
        <end position="187"/>
    </location>
</feature>
<feature type="transmembrane region" description="Helical" evidence="5">
    <location>
        <begin position="81"/>
        <end position="98"/>
    </location>
</feature>
<feature type="transmembrane region" description="Helical" evidence="5">
    <location>
        <begin position="15"/>
        <end position="33"/>
    </location>
</feature>
<name>A0A1H7MFT6_AQUAM</name>
<keyword evidence="7" id="KW-1185">Reference proteome</keyword>
<organism evidence="6 7">
    <name type="scientific">Aquimarina amphilecti</name>
    <dbReference type="NCBI Taxonomy" id="1038014"/>
    <lineage>
        <taxon>Bacteria</taxon>
        <taxon>Pseudomonadati</taxon>
        <taxon>Bacteroidota</taxon>
        <taxon>Flavobacteriia</taxon>
        <taxon>Flavobacteriales</taxon>
        <taxon>Flavobacteriaceae</taxon>
        <taxon>Aquimarina</taxon>
    </lineage>
</organism>
<keyword evidence="2 5" id="KW-0812">Transmembrane</keyword>
<evidence type="ECO:0000256" key="1">
    <source>
        <dbReference type="ARBA" id="ARBA00004141"/>
    </source>
</evidence>
<keyword evidence="4 5" id="KW-0472">Membrane</keyword>
<feature type="transmembrane region" description="Helical" evidence="5">
    <location>
        <begin position="218"/>
        <end position="235"/>
    </location>
</feature>
<accession>A0A1H7MFT6</accession>
<feature type="transmembrane region" description="Helical" evidence="5">
    <location>
        <begin position="267"/>
        <end position="285"/>
    </location>
</feature>
<sequence length="425" mass="50442">MTYIETPHWSLSSKIFLRFIFLYLLFYIYPYGFEYIRELDTSDISFWRGITVWFGETFLNWEFDKQNLLNGFDSKYDYSRFLLIAVFSILGTTIWMLIDTKFKLDYNQKLKTLTRTILRYHIGLTLIIYGLAKVFMLQFGEMDLDRLENTIGNQNGMSYLWTFMSYSKFYTMTTGWVEVIGGVLLLFRRSTFIGAFILLIAMINVVIIDIGYDVRVKMFAIHLLFMTVLLISNDLKRMVNFFILNKPANSITEQPLFTNQKTKKVGYILKACILLYFTISSYINFSDRIQSQTVYKYPSMTGFHEIEIQIVNGDTIPKSTNIRWKNISINGSSYRPETLKIIQEDKKQLYFLFEADTIKRTIDFHEFNDPEKKAHSFTYDQLDDNIFIFKGSYKDDTFWIKTKVKTFKDYRLTKSGMRWITDLKE</sequence>
<reference evidence="7" key="1">
    <citation type="submission" date="2016-10" db="EMBL/GenBank/DDBJ databases">
        <authorList>
            <person name="Varghese N."/>
            <person name="Submissions S."/>
        </authorList>
    </citation>
    <scope>NUCLEOTIDE SEQUENCE [LARGE SCALE GENOMIC DNA]</scope>
    <source>
        <strain evidence="7">DSM 25232 / NCIMB 14723 / 92V</strain>
    </source>
</reference>
<dbReference type="RefSeq" id="WP_091407473.1">
    <property type="nucleotide sequence ID" value="NZ_FOAB01000003.1"/>
</dbReference>
<evidence type="ECO:0000256" key="2">
    <source>
        <dbReference type="ARBA" id="ARBA00022692"/>
    </source>
</evidence>
<evidence type="ECO:0000313" key="7">
    <source>
        <dbReference type="Proteomes" id="UP000198521"/>
    </source>
</evidence>
<dbReference type="OrthoDB" id="102112at2"/>
<dbReference type="STRING" id="1038014.SAMN04487910_1701"/>
<dbReference type="EMBL" id="FOAB01000003">
    <property type="protein sequence ID" value="SEL09497.1"/>
    <property type="molecule type" value="Genomic_DNA"/>
</dbReference>
<dbReference type="InterPro" id="IPR032808">
    <property type="entry name" value="DoxX"/>
</dbReference>
<feature type="transmembrane region" description="Helical" evidence="5">
    <location>
        <begin position="118"/>
        <end position="139"/>
    </location>
</feature>
<evidence type="ECO:0000256" key="5">
    <source>
        <dbReference type="SAM" id="Phobius"/>
    </source>
</evidence>
<dbReference type="GO" id="GO:0016020">
    <property type="term" value="C:membrane"/>
    <property type="evidence" value="ECO:0007669"/>
    <property type="project" value="UniProtKB-SubCell"/>
</dbReference>
<comment type="subcellular location">
    <subcellularLocation>
        <location evidence="1">Membrane</location>
        <topology evidence="1">Multi-pass membrane protein</topology>
    </subcellularLocation>
</comment>
<evidence type="ECO:0000256" key="3">
    <source>
        <dbReference type="ARBA" id="ARBA00022989"/>
    </source>
</evidence>
<keyword evidence="3 5" id="KW-1133">Transmembrane helix</keyword>
<dbReference type="Proteomes" id="UP000198521">
    <property type="component" value="Unassembled WGS sequence"/>
</dbReference>
<feature type="transmembrane region" description="Helical" evidence="5">
    <location>
        <begin position="45"/>
        <end position="61"/>
    </location>
</feature>
<gene>
    <name evidence="6" type="ORF">SAMN04487910_1701</name>
</gene>
<protein>
    <submittedName>
        <fullName evidence="6">DoxX protein</fullName>
    </submittedName>
</protein>
<evidence type="ECO:0000313" key="6">
    <source>
        <dbReference type="EMBL" id="SEL09497.1"/>
    </source>
</evidence>